<dbReference type="PROSITE" id="PS51257">
    <property type="entry name" value="PROKAR_LIPOPROTEIN"/>
    <property type="match status" value="1"/>
</dbReference>
<dbReference type="PROSITE" id="PS51375">
    <property type="entry name" value="PPR"/>
    <property type="match status" value="3"/>
</dbReference>
<feature type="repeat" description="PPR" evidence="2">
    <location>
        <begin position="210"/>
        <end position="244"/>
    </location>
</feature>
<accession>A0A2Z7C204</accession>
<name>A0A2Z7C204_9LAMI</name>
<dbReference type="AlphaFoldDB" id="A0A2Z7C204"/>
<sequence length="529" mass="59912">MKALKLFDGMPYRDLVSWTSVISGYACEGNAVGAVGLFNEMRREVEPNVVTMIVMMRTCSDVVLGSQFHGYVVKGGFLMDCSLKNSMLKMYADFDCLDDSEILFKETVTRDMISWNIMISLYSSRRETMRMADCFSTMRCEVEPSIETLTTLISGLAEYGNSNEGKQIQCLAYKYGFSDHILSSSLLDLYAKAADFETLTQLFRDLSYRNSDAWGTMVTVLTENGYFDEAVDLFQQMVVAGIQPMTETLRSLIVACMHMCALRLGRVVHGYCVRKSHLACNKDSLPIETSILNMYVKCGNISSARNFFDRTRVKDLVTWSSMIEGCGMHGLGHESLELFHQMKEEGIEPNGITFLSLLSACSHTGLLHESCEILTSMSRKYGLEPDLDHYTCFVDLLGRFGMVKEALSIILKLTVSPDSRIWAALLAAARVHEDQKVSEYAGEKLFELENQNAGYYTLLCNVRAHVERWDEVEEVRNTMKAKNLMKHPGWSCLQVEETFHGFVSGDRWHGRSEEIYRVIECLYRNAIEA</sequence>
<evidence type="ECO:0000313" key="3">
    <source>
        <dbReference type="EMBL" id="KZV38325.1"/>
    </source>
</evidence>
<evidence type="ECO:0000256" key="1">
    <source>
        <dbReference type="ARBA" id="ARBA00022737"/>
    </source>
</evidence>
<dbReference type="GO" id="GO:0003723">
    <property type="term" value="F:RNA binding"/>
    <property type="evidence" value="ECO:0007669"/>
    <property type="project" value="InterPro"/>
</dbReference>
<dbReference type="InterPro" id="IPR011990">
    <property type="entry name" value="TPR-like_helical_dom_sf"/>
</dbReference>
<evidence type="ECO:0000313" key="4">
    <source>
        <dbReference type="Proteomes" id="UP000250235"/>
    </source>
</evidence>
<proteinExistence type="predicted"/>
<dbReference type="InterPro" id="IPR046848">
    <property type="entry name" value="E_motif"/>
</dbReference>
<organism evidence="3 4">
    <name type="scientific">Dorcoceras hygrometricum</name>
    <dbReference type="NCBI Taxonomy" id="472368"/>
    <lineage>
        <taxon>Eukaryota</taxon>
        <taxon>Viridiplantae</taxon>
        <taxon>Streptophyta</taxon>
        <taxon>Embryophyta</taxon>
        <taxon>Tracheophyta</taxon>
        <taxon>Spermatophyta</taxon>
        <taxon>Magnoliopsida</taxon>
        <taxon>eudicotyledons</taxon>
        <taxon>Gunneridae</taxon>
        <taxon>Pentapetalae</taxon>
        <taxon>asterids</taxon>
        <taxon>lamiids</taxon>
        <taxon>Lamiales</taxon>
        <taxon>Gesneriaceae</taxon>
        <taxon>Didymocarpoideae</taxon>
        <taxon>Trichosporeae</taxon>
        <taxon>Loxocarpinae</taxon>
        <taxon>Dorcoceras</taxon>
    </lineage>
</organism>
<dbReference type="InterPro" id="IPR002885">
    <property type="entry name" value="PPR_rpt"/>
</dbReference>
<dbReference type="NCBIfam" id="TIGR00756">
    <property type="entry name" value="PPR"/>
    <property type="match status" value="3"/>
</dbReference>
<dbReference type="PANTHER" id="PTHR47926">
    <property type="entry name" value="PENTATRICOPEPTIDE REPEAT-CONTAINING PROTEIN"/>
    <property type="match status" value="1"/>
</dbReference>
<dbReference type="Pfam" id="PF20431">
    <property type="entry name" value="E_motif"/>
    <property type="match status" value="1"/>
</dbReference>
<protein>
    <submittedName>
        <fullName evidence="3">Pentatricopeptide repeat-containing protein chloroplastic-like</fullName>
    </submittedName>
</protein>
<dbReference type="GO" id="GO:0009451">
    <property type="term" value="P:RNA modification"/>
    <property type="evidence" value="ECO:0007669"/>
    <property type="project" value="InterPro"/>
</dbReference>
<dbReference type="OrthoDB" id="185373at2759"/>
<dbReference type="FunFam" id="1.25.40.10:FF:000090">
    <property type="entry name" value="Pentatricopeptide repeat-containing protein, chloroplastic"/>
    <property type="match status" value="1"/>
</dbReference>
<dbReference type="Pfam" id="PF01535">
    <property type="entry name" value="PPR"/>
    <property type="match status" value="4"/>
</dbReference>
<dbReference type="EMBL" id="KV001976">
    <property type="protein sequence ID" value="KZV38325.1"/>
    <property type="molecule type" value="Genomic_DNA"/>
</dbReference>
<reference evidence="3 4" key="1">
    <citation type="journal article" date="2015" name="Proc. Natl. Acad. Sci. U.S.A.">
        <title>The resurrection genome of Boea hygrometrica: A blueprint for survival of dehydration.</title>
        <authorList>
            <person name="Xiao L."/>
            <person name="Yang G."/>
            <person name="Zhang L."/>
            <person name="Yang X."/>
            <person name="Zhao S."/>
            <person name="Ji Z."/>
            <person name="Zhou Q."/>
            <person name="Hu M."/>
            <person name="Wang Y."/>
            <person name="Chen M."/>
            <person name="Xu Y."/>
            <person name="Jin H."/>
            <person name="Xiao X."/>
            <person name="Hu G."/>
            <person name="Bao F."/>
            <person name="Hu Y."/>
            <person name="Wan P."/>
            <person name="Li L."/>
            <person name="Deng X."/>
            <person name="Kuang T."/>
            <person name="Xiang C."/>
            <person name="Zhu J.K."/>
            <person name="Oliver M.J."/>
            <person name="He Y."/>
        </authorList>
    </citation>
    <scope>NUCLEOTIDE SEQUENCE [LARGE SCALE GENOMIC DNA]</scope>
    <source>
        <strain evidence="4">cv. XS01</strain>
    </source>
</reference>
<dbReference type="Proteomes" id="UP000250235">
    <property type="component" value="Unassembled WGS sequence"/>
</dbReference>
<dbReference type="Pfam" id="PF13041">
    <property type="entry name" value="PPR_2"/>
    <property type="match status" value="2"/>
</dbReference>
<keyword evidence="4" id="KW-1185">Reference proteome</keyword>
<gene>
    <name evidence="3" type="ORF">F511_25812</name>
</gene>
<dbReference type="InterPro" id="IPR046960">
    <property type="entry name" value="PPR_At4g14850-like_plant"/>
</dbReference>
<feature type="repeat" description="PPR" evidence="2">
    <location>
        <begin position="14"/>
        <end position="44"/>
    </location>
</feature>
<dbReference type="Gene3D" id="1.25.40.10">
    <property type="entry name" value="Tetratricopeptide repeat domain"/>
    <property type="match status" value="4"/>
</dbReference>
<feature type="repeat" description="PPR" evidence="2">
    <location>
        <begin position="315"/>
        <end position="349"/>
    </location>
</feature>
<evidence type="ECO:0000256" key="2">
    <source>
        <dbReference type="PROSITE-ProRule" id="PRU00708"/>
    </source>
</evidence>
<keyword evidence="1" id="KW-0677">Repeat</keyword>